<reference evidence="6" key="1">
    <citation type="journal article" date="2019" name="Int. J. Syst. Evol. Microbiol.">
        <title>The Global Catalogue of Microorganisms (GCM) 10K type strain sequencing project: providing services to taxonomists for standard genome sequencing and annotation.</title>
        <authorList>
            <consortium name="The Broad Institute Genomics Platform"/>
            <consortium name="The Broad Institute Genome Sequencing Center for Infectious Disease"/>
            <person name="Wu L."/>
            <person name="Ma J."/>
        </authorList>
    </citation>
    <scope>NUCLEOTIDE SEQUENCE [LARGE SCALE GENOMIC DNA]</scope>
    <source>
        <strain evidence="6">CGMCC 1.16455</strain>
    </source>
</reference>
<evidence type="ECO:0000256" key="2">
    <source>
        <dbReference type="ARBA" id="ARBA00023315"/>
    </source>
</evidence>
<accession>A0ABW0FL28</accession>
<name>A0ABW0FL28_9MICO</name>
<dbReference type="CDD" id="cd07989">
    <property type="entry name" value="LPLAT_AGPAT-like"/>
    <property type="match status" value="1"/>
</dbReference>
<evidence type="ECO:0000256" key="3">
    <source>
        <dbReference type="SAM" id="MobiDB-lite"/>
    </source>
</evidence>
<evidence type="ECO:0000259" key="4">
    <source>
        <dbReference type="SMART" id="SM00563"/>
    </source>
</evidence>
<proteinExistence type="predicted"/>
<sequence>MSISPARSWDLGTSRAPARRAGLVVGLAQLPLRPLMSLLARPVWIGAENLPAEGAAIGCGNHLGPIDAFLYGQLLQAHGIAPRFLAKEAMFRVPVLGALLHGARQIPVHRGTSRGGDALDSAREALGRGEMLMIFPEGTYSRDPELWPMQGLLGAARLALDTGAPLVPIASWGGRRLWPVGSLVPRPGPGRRVTMRVGTPYTVAQRDDETPQTAARRVTADLMTRIAALLGEIRGQEPPSVLHDGRTDGHRPEVGAPQRGYRAVKQA</sequence>
<dbReference type="GeneID" id="303299004"/>
<dbReference type="InterPro" id="IPR002123">
    <property type="entry name" value="Plipid/glycerol_acylTrfase"/>
</dbReference>
<gene>
    <name evidence="5" type="ORF">ACFPK8_19220</name>
</gene>
<evidence type="ECO:0000313" key="6">
    <source>
        <dbReference type="Proteomes" id="UP001595937"/>
    </source>
</evidence>
<keyword evidence="1" id="KW-0808">Transferase</keyword>
<dbReference type="PANTHER" id="PTHR10434:SF55">
    <property type="entry name" value="POSSIBLE ACYLTRANSFERASE"/>
    <property type="match status" value="1"/>
</dbReference>
<keyword evidence="2 5" id="KW-0012">Acyltransferase</keyword>
<keyword evidence="6" id="KW-1185">Reference proteome</keyword>
<feature type="compositionally biased region" description="Basic and acidic residues" evidence="3">
    <location>
        <begin position="243"/>
        <end position="253"/>
    </location>
</feature>
<feature type="domain" description="Phospholipid/glycerol acyltransferase" evidence="4">
    <location>
        <begin position="56"/>
        <end position="174"/>
    </location>
</feature>
<organism evidence="5 6">
    <name type="scientific">Brachybacterium tyrofermentans</name>
    <dbReference type="NCBI Taxonomy" id="47848"/>
    <lineage>
        <taxon>Bacteria</taxon>
        <taxon>Bacillati</taxon>
        <taxon>Actinomycetota</taxon>
        <taxon>Actinomycetes</taxon>
        <taxon>Micrococcales</taxon>
        <taxon>Dermabacteraceae</taxon>
        <taxon>Brachybacterium</taxon>
    </lineage>
</organism>
<evidence type="ECO:0000256" key="1">
    <source>
        <dbReference type="ARBA" id="ARBA00022679"/>
    </source>
</evidence>
<dbReference type="EMBL" id="JBHSLN010000089">
    <property type="protein sequence ID" value="MFC5299651.1"/>
    <property type="molecule type" value="Genomic_DNA"/>
</dbReference>
<protein>
    <submittedName>
        <fullName evidence="5">Lysophospholipid acyltransferase family protein</fullName>
    </submittedName>
</protein>
<comment type="caution">
    <text evidence="5">The sequence shown here is derived from an EMBL/GenBank/DDBJ whole genome shotgun (WGS) entry which is preliminary data.</text>
</comment>
<dbReference type="RefSeq" id="WP_319021468.1">
    <property type="nucleotide sequence ID" value="NZ_BAAAIR010000050.1"/>
</dbReference>
<dbReference type="PANTHER" id="PTHR10434">
    <property type="entry name" value="1-ACYL-SN-GLYCEROL-3-PHOSPHATE ACYLTRANSFERASE"/>
    <property type="match status" value="1"/>
</dbReference>
<evidence type="ECO:0000313" key="5">
    <source>
        <dbReference type="EMBL" id="MFC5299651.1"/>
    </source>
</evidence>
<dbReference type="Pfam" id="PF01553">
    <property type="entry name" value="Acyltransferase"/>
    <property type="match status" value="1"/>
</dbReference>
<dbReference type="SUPFAM" id="SSF69593">
    <property type="entry name" value="Glycerol-3-phosphate (1)-acyltransferase"/>
    <property type="match status" value="1"/>
</dbReference>
<dbReference type="SMART" id="SM00563">
    <property type="entry name" value="PlsC"/>
    <property type="match status" value="1"/>
</dbReference>
<dbReference type="GO" id="GO:0016746">
    <property type="term" value="F:acyltransferase activity"/>
    <property type="evidence" value="ECO:0007669"/>
    <property type="project" value="UniProtKB-KW"/>
</dbReference>
<dbReference type="Proteomes" id="UP001595937">
    <property type="component" value="Unassembled WGS sequence"/>
</dbReference>
<feature type="region of interest" description="Disordered" evidence="3">
    <location>
        <begin position="236"/>
        <end position="267"/>
    </location>
</feature>